<reference evidence="6" key="1">
    <citation type="submission" date="2022-01" db="EMBL/GenBank/DDBJ databases">
        <title>Collection of gut derived symbiotic bacterial strains cultured from healthy donors.</title>
        <authorList>
            <person name="Lin H."/>
            <person name="Kohout C."/>
            <person name="Waligurski E."/>
            <person name="Pamer E.G."/>
        </authorList>
    </citation>
    <scope>NUCLEOTIDE SEQUENCE</scope>
    <source>
        <strain evidence="6">DFI.6.55</strain>
    </source>
</reference>
<comment type="caution">
    <text evidence="6">The sequence shown here is derived from an EMBL/GenBank/DDBJ whole genome shotgun (WGS) entry which is preliminary data.</text>
</comment>
<comment type="similarity">
    <text evidence="3">Belongs to the DapA family.</text>
</comment>
<sequence>MIHLKKFTGIYPALVTPFDEHGAINPKAVSELVDRCLEKGVSGFYVGGSTGESFLLSPDERRYMLEQVMKAVNGSVDVIANIGVFATEQGLELAKHAESLGVSAISSVPPFYFPFTMDEYVQYYNDLAEGVSVPVIVYNIPAMSGITFKTEDIDRLFANDKIIGMKHTSYDLFQLERILKNYPEKNIFCGHDELFLSAAAVGNRAGIGSTFNFMAEKFVKIQNLLAENKWEEAAAIQDEANAVVEALCKVGVFKGVKAALQMQGIDCGLCRRPFQPLDNGQLSYLKNVLEENRCL</sequence>
<evidence type="ECO:0000256" key="2">
    <source>
        <dbReference type="ARBA" id="ARBA00023270"/>
    </source>
</evidence>
<accession>A0AAW5C6J8</accession>
<dbReference type="AlphaFoldDB" id="A0AAW5C6J8"/>
<dbReference type="InterPro" id="IPR002220">
    <property type="entry name" value="DapA-like"/>
</dbReference>
<dbReference type="EC" id="4.1.3.3" evidence="6"/>
<dbReference type="InterPro" id="IPR020625">
    <property type="entry name" value="Schiff_base-form_aldolases_AS"/>
</dbReference>
<dbReference type="GO" id="GO:0019262">
    <property type="term" value="P:N-acetylneuraminate catabolic process"/>
    <property type="evidence" value="ECO:0007669"/>
    <property type="project" value="TreeGrafter"/>
</dbReference>
<keyword evidence="1 3" id="KW-0456">Lyase</keyword>
<dbReference type="SUPFAM" id="SSF51569">
    <property type="entry name" value="Aldolase"/>
    <property type="match status" value="1"/>
</dbReference>
<dbReference type="InterPro" id="IPR013785">
    <property type="entry name" value="Aldolase_TIM"/>
</dbReference>
<evidence type="ECO:0000256" key="3">
    <source>
        <dbReference type="PIRNR" id="PIRNR001365"/>
    </source>
</evidence>
<dbReference type="PANTHER" id="PTHR42849">
    <property type="entry name" value="N-ACETYLNEURAMINATE LYASE"/>
    <property type="match status" value="1"/>
</dbReference>
<dbReference type="Pfam" id="PF00701">
    <property type="entry name" value="DHDPS"/>
    <property type="match status" value="1"/>
</dbReference>
<keyword evidence="2" id="KW-0704">Schiff base</keyword>
<dbReference type="PRINTS" id="PR00146">
    <property type="entry name" value="DHPICSNTHASE"/>
</dbReference>
<evidence type="ECO:0000256" key="4">
    <source>
        <dbReference type="PIRSR" id="PIRSR001365-1"/>
    </source>
</evidence>
<evidence type="ECO:0000256" key="1">
    <source>
        <dbReference type="ARBA" id="ARBA00023239"/>
    </source>
</evidence>
<dbReference type="EMBL" id="JAKNGE010000032">
    <property type="protein sequence ID" value="MCG4748111.1"/>
    <property type="molecule type" value="Genomic_DNA"/>
</dbReference>
<gene>
    <name evidence="6" type="ORF">L0N08_22075</name>
</gene>
<feature type="binding site" evidence="5">
    <location>
        <position position="207"/>
    </location>
    <ligand>
        <name>pyruvate</name>
        <dbReference type="ChEBI" id="CHEBI:15361"/>
    </ligand>
</feature>
<proteinExistence type="inferred from homology"/>
<evidence type="ECO:0000256" key="5">
    <source>
        <dbReference type="PIRSR" id="PIRSR001365-2"/>
    </source>
</evidence>
<dbReference type="PANTHER" id="PTHR42849:SF1">
    <property type="entry name" value="N-ACETYLNEURAMINATE LYASE"/>
    <property type="match status" value="1"/>
</dbReference>
<name>A0AAW5C6J8_9FIRM</name>
<feature type="active site" description="Schiff-base intermediate with substrate" evidence="4">
    <location>
        <position position="166"/>
    </location>
</feature>
<feature type="binding site" evidence="5">
    <location>
        <position position="50"/>
    </location>
    <ligand>
        <name>pyruvate</name>
        <dbReference type="ChEBI" id="CHEBI:15361"/>
    </ligand>
</feature>
<protein>
    <submittedName>
        <fullName evidence="6">N-acetylneuraminate lyase</fullName>
        <ecNumber evidence="6">4.1.3.3</ecNumber>
    </submittedName>
</protein>
<dbReference type="NCBIfam" id="NF003164">
    <property type="entry name" value="PRK04147.1"/>
    <property type="match status" value="1"/>
</dbReference>
<dbReference type="GO" id="GO:0005829">
    <property type="term" value="C:cytosol"/>
    <property type="evidence" value="ECO:0007669"/>
    <property type="project" value="TreeGrafter"/>
</dbReference>
<organism evidence="6 7">
    <name type="scientific">Enterocloster aldenensis</name>
    <dbReference type="NCBI Taxonomy" id="358742"/>
    <lineage>
        <taxon>Bacteria</taxon>
        <taxon>Bacillati</taxon>
        <taxon>Bacillota</taxon>
        <taxon>Clostridia</taxon>
        <taxon>Lachnospirales</taxon>
        <taxon>Lachnospiraceae</taxon>
        <taxon>Enterocloster</taxon>
    </lineage>
</organism>
<feature type="active site" description="Proton donor/acceptor" evidence="4">
    <location>
        <position position="138"/>
    </location>
</feature>
<dbReference type="Gene3D" id="3.20.20.70">
    <property type="entry name" value="Aldolase class I"/>
    <property type="match status" value="1"/>
</dbReference>
<dbReference type="PROSITE" id="PS00666">
    <property type="entry name" value="DHDPS_2"/>
    <property type="match status" value="1"/>
</dbReference>
<dbReference type="Proteomes" id="UP001299608">
    <property type="component" value="Unassembled WGS sequence"/>
</dbReference>
<dbReference type="SMART" id="SM01130">
    <property type="entry name" value="DHDPS"/>
    <property type="match status" value="1"/>
</dbReference>
<evidence type="ECO:0000313" key="7">
    <source>
        <dbReference type="Proteomes" id="UP001299608"/>
    </source>
</evidence>
<dbReference type="PIRSF" id="PIRSF001365">
    <property type="entry name" value="DHDPS"/>
    <property type="match status" value="1"/>
</dbReference>
<dbReference type="RefSeq" id="WP_235843978.1">
    <property type="nucleotide sequence ID" value="NZ_JAKNGE010000032.1"/>
</dbReference>
<evidence type="ECO:0000313" key="6">
    <source>
        <dbReference type="EMBL" id="MCG4748111.1"/>
    </source>
</evidence>
<dbReference type="GO" id="GO:0008747">
    <property type="term" value="F:N-acetylneuraminate lyase activity"/>
    <property type="evidence" value="ECO:0007669"/>
    <property type="project" value="UniProtKB-EC"/>
</dbReference>